<feature type="transmembrane region" description="Helical" evidence="14">
    <location>
        <begin position="21"/>
        <end position="46"/>
    </location>
</feature>
<keyword evidence="12 14" id="KW-0472">Membrane</keyword>
<gene>
    <name evidence="16" type="ORF">FRZ44_23670</name>
</gene>
<dbReference type="KEGG" id="htq:FRZ44_23670"/>
<accession>A0A5J6MIP8</accession>
<evidence type="ECO:0000256" key="14">
    <source>
        <dbReference type="SAM" id="Phobius"/>
    </source>
</evidence>
<dbReference type="GO" id="GO:0005506">
    <property type="term" value="F:iron ion binding"/>
    <property type="evidence" value="ECO:0007669"/>
    <property type="project" value="InterPro"/>
</dbReference>
<keyword evidence="7" id="KW-0276">Fatty acid metabolism</keyword>
<proteinExistence type="predicted"/>
<keyword evidence="17" id="KW-1185">Reference proteome</keyword>
<dbReference type="GO" id="GO:0080132">
    <property type="term" value="F:fatty acid 2-hydroxylase activity"/>
    <property type="evidence" value="ECO:0007669"/>
    <property type="project" value="InterPro"/>
</dbReference>
<dbReference type="InterPro" id="IPR006694">
    <property type="entry name" value="Fatty_acid_hydroxylase"/>
</dbReference>
<dbReference type="RefSeq" id="WP_225308656.1">
    <property type="nucleotide sequence ID" value="NZ_CP042906.1"/>
</dbReference>
<evidence type="ECO:0000256" key="10">
    <source>
        <dbReference type="ARBA" id="ARBA00023002"/>
    </source>
</evidence>
<dbReference type="PANTHER" id="PTHR12863:SF1">
    <property type="entry name" value="FATTY ACID 2-HYDROXYLASE"/>
    <property type="match status" value="1"/>
</dbReference>
<evidence type="ECO:0000256" key="13">
    <source>
        <dbReference type="ARBA" id="ARBA00023160"/>
    </source>
</evidence>
<feature type="transmembrane region" description="Helical" evidence="14">
    <location>
        <begin position="106"/>
        <end position="129"/>
    </location>
</feature>
<evidence type="ECO:0000256" key="5">
    <source>
        <dbReference type="ARBA" id="ARBA00022723"/>
    </source>
</evidence>
<keyword evidence="10" id="KW-0560">Oxidoreductase</keyword>
<keyword evidence="11" id="KW-0443">Lipid metabolism</keyword>
<dbReference type="EMBL" id="CP042906">
    <property type="protein sequence ID" value="QEX17071.1"/>
    <property type="molecule type" value="Genomic_DNA"/>
</dbReference>
<feature type="domain" description="Fatty acid hydroxylase" evidence="15">
    <location>
        <begin position="57"/>
        <end position="199"/>
    </location>
</feature>
<evidence type="ECO:0000256" key="6">
    <source>
        <dbReference type="ARBA" id="ARBA00022824"/>
    </source>
</evidence>
<evidence type="ECO:0000256" key="2">
    <source>
        <dbReference type="ARBA" id="ARBA00004477"/>
    </source>
</evidence>
<dbReference type="AlphaFoldDB" id="A0A5J6MIP8"/>
<keyword evidence="3" id="KW-0444">Lipid biosynthesis</keyword>
<dbReference type="InterPro" id="IPR014430">
    <property type="entry name" value="Scs7"/>
</dbReference>
<evidence type="ECO:0000256" key="1">
    <source>
        <dbReference type="ARBA" id="ARBA00001947"/>
    </source>
</evidence>
<evidence type="ECO:0000313" key="17">
    <source>
        <dbReference type="Proteomes" id="UP000326202"/>
    </source>
</evidence>
<keyword evidence="6" id="KW-0256">Endoplasmic reticulum</keyword>
<dbReference type="GO" id="GO:0016020">
    <property type="term" value="C:membrane"/>
    <property type="evidence" value="ECO:0007669"/>
    <property type="project" value="InterPro"/>
</dbReference>
<dbReference type="Pfam" id="PF04116">
    <property type="entry name" value="FA_hydroxylase"/>
    <property type="match status" value="1"/>
</dbReference>
<keyword evidence="4 14" id="KW-0812">Transmembrane</keyword>
<comment type="subcellular location">
    <subcellularLocation>
        <location evidence="2">Endoplasmic reticulum membrane</location>
        <topology evidence="2">Multi-pass membrane protein</topology>
    </subcellularLocation>
</comment>
<feature type="transmembrane region" description="Helical" evidence="14">
    <location>
        <begin position="135"/>
        <end position="155"/>
    </location>
</feature>
<feature type="transmembrane region" description="Helical" evidence="14">
    <location>
        <begin position="52"/>
        <end position="70"/>
    </location>
</feature>
<dbReference type="PANTHER" id="PTHR12863">
    <property type="entry name" value="FATTY ACID HYDROXYLASE"/>
    <property type="match status" value="1"/>
</dbReference>
<keyword evidence="9 14" id="KW-1133">Transmembrane helix</keyword>
<dbReference type="Proteomes" id="UP000326202">
    <property type="component" value="Chromosome"/>
</dbReference>
<evidence type="ECO:0000313" key="16">
    <source>
        <dbReference type="EMBL" id="QEX17071.1"/>
    </source>
</evidence>
<keyword evidence="8" id="KW-0862">Zinc</keyword>
<keyword evidence="5" id="KW-0479">Metal-binding</keyword>
<organism evidence="16 17">
    <name type="scientific">Hypericibacter terrae</name>
    <dbReference type="NCBI Taxonomy" id="2602015"/>
    <lineage>
        <taxon>Bacteria</taxon>
        <taxon>Pseudomonadati</taxon>
        <taxon>Pseudomonadota</taxon>
        <taxon>Alphaproteobacteria</taxon>
        <taxon>Rhodospirillales</taxon>
        <taxon>Dongiaceae</taxon>
        <taxon>Hypericibacter</taxon>
    </lineage>
</organism>
<evidence type="ECO:0000259" key="15">
    <source>
        <dbReference type="Pfam" id="PF04116"/>
    </source>
</evidence>
<evidence type="ECO:0000256" key="11">
    <source>
        <dbReference type="ARBA" id="ARBA00023098"/>
    </source>
</evidence>
<evidence type="ECO:0000256" key="8">
    <source>
        <dbReference type="ARBA" id="ARBA00022833"/>
    </source>
</evidence>
<protein>
    <recommendedName>
        <fullName evidence="15">Fatty acid hydroxylase domain-containing protein</fullName>
    </recommendedName>
</protein>
<evidence type="ECO:0000256" key="3">
    <source>
        <dbReference type="ARBA" id="ARBA00022516"/>
    </source>
</evidence>
<evidence type="ECO:0000256" key="12">
    <source>
        <dbReference type="ARBA" id="ARBA00023136"/>
    </source>
</evidence>
<name>A0A5J6MIP8_9PROT</name>
<reference evidence="16 17" key="1">
    <citation type="submission" date="2019-08" db="EMBL/GenBank/DDBJ databases">
        <title>Hyperibacter terrae gen. nov., sp. nov. and Hyperibacter viscosus sp. nov., two new members in the family Rhodospirillaceae isolated from the rhizosphere of Hypericum perforatum.</title>
        <authorList>
            <person name="Noviana Z."/>
        </authorList>
    </citation>
    <scope>NUCLEOTIDE SEQUENCE [LARGE SCALE GENOMIC DNA]</scope>
    <source>
        <strain evidence="16 17">R5913</strain>
    </source>
</reference>
<evidence type="ECO:0000256" key="9">
    <source>
        <dbReference type="ARBA" id="ARBA00022989"/>
    </source>
</evidence>
<evidence type="ECO:0000256" key="7">
    <source>
        <dbReference type="ARBA" id="ARBA00022832"/>
    </source>
</evidence>
<sequence length="252" mass="28889">MSLWNRTHNLDRMTLPELVRAFFTYPPVLTYIALSIVSIGLVWRWMESPLPLIPAVAVSILVYPLVWYLLHRFVLHGRYLYKSRFTAAGWKRIHFDHHQDPHNLRVLFGALYTTLPTIGAITLPVGYLIAGPAGAAAAFATGLVTTIFYEFCHCVQHLNFAPKSKFLQRIKRLHLQHHFHNEQGNYGITNYAWDKLFGTYYGAARERQKSATVFNLGYTEDEALRYPWVAALSHGTRGDGNPRRFRVASSEN</sequence>
<evidence type="ECO:0000256" key="4">
    <source>
        <dbReference type="ARBA" id="ARBA00022692"/>
    </source>
</evidence>
<comment type="cofactor">
    <cofactor evidence="1">
        <name>Zn(2+)</name>
        <dbReference type="ChEBI" id="CHEBI:29105"/>
    </cofactor>
</comment>
<dbReference type="GO" id="GO:0006633">
    <property type="term" value="P:fatty acid biosynthetic process"/>
    <property type="evidence" value="ECO:0007669"/>
    <property type="project" value="UniProtKB-KW"/>
</dbReference>
<keyword evidence="13" id="KW-0275">Fatty acid biosynthesis</keyword>